<accession>A0A075HBK7</accession>
<proteinExistence type="predicted"/>
<feature type="transmembrane region" description="Helical" evidence="1">
    <location>
        <begin position="55"/>
        <end position="79"/>
    </location>
</feature>
<name>A0A075HBK7_9ARCH</name>
<organism evidence="2">
    <name type="scientific">uncultured marine thaumarchaeote KM3_61_F08</name>
    <dbReference type="NCBI Taxonomy" id="1456214"/>
    <lineage>
        <taxon>Archaea</taxon>
        <taxon>Nitrososphaerota</taxon>
        <taxon>environmental samples</taxon>
    </lineage>
</organism>
<dbReference type="AlphaFoldDB" id="A0A075HBK7"/>
<keyword evidence="1" id="KW-0472">Membrane</keyword>
<protein>
    <submittedName>
        <fullName evidence="2">Uncharacterized protein</fullName>
    </submittedName>
</protein>
<reference evidence="2" key="1">
    <citation type="journal article" date="2014" name="Genome Biol. Evol.">
        <title>Pangenome evidence for extensive interdomain horizontal transfer affecting lineage core and shell genes in uncultured planktonic thaumarchaeota and euryarchaeota.</title>
        <authorList>
            <person name="Deschamps P."/>
            <person name="Zivanovic Y."/>
            <person name="Moreira D."/>
            <person name="Rodriguez-Valera F."/>
            <person name="Lopez-Garcia P."/>
        </authorList>
    </citation>
    <scope>NUCLEOTIDE SEQUENCE</scope>
</reference>
<evidence type="ECO:0000256" key="1">
    <source>
        <dbReference type="SAM" id="Phobius"/>
    </source>
</evidence>
<sequence>MFLEFIEFLILRPNLLADEKLLRFMKNLPKQKSHKSYSLRIDLDWDKIPSFPANMLYFCILAYVFILAIRQFFIFYGVLLSNQSDKMAKHSINSSFVCFVICSWQCQHTISSQT</sequence>
<keyword evidence="1" id="KW-1133">Transmembrane helix</keyword>
<evidence type="ECO:0000313" key="2">
    <source>
        <dbReference type="EMBL" id="AIF13314.1"/>
    </source>
</evidence>
<dbReference type="EMBL" id="KF900969">
    <property type="protein sequence ID" value="AIF13314.1"/>
    <property type="molecule type" value="Genomic_DNA"/>
</dbReference>
<keyword evidence="1" id="KW-0812">Transmembrane</keyword>